<evidence type="ECO:0000256" key="4">
    <source>
        <dbReference type="ARBA" id="ARBA00022777"/>
    </source>
</evidence>
<dbReference type="SUPFAM" id="SSF56112">
    <property type="entry name" value="Protein kinase-like (PK-like)"/>
    <property type="match status" value="1"/>
</dbReference>
<dbReference type="GO" id="GO:0004674">
    <property type="term" value="F:protein serine/threonine kinase activity"/>
    <property type="evidence" value="ECO:0007669"/>
    <property type="project" value="UniProtKB-KW"/>
</dbReference>
<dbReference type="InterPro" id="IPR036770">
    <property type="entry name" value="Ankyrin_rpt-contain_sf"/>
</dbReference>
<dbReference type="GO" id="GO:0005524">
    <property type="term" value="F:ATP binding"/>
    <property type="evidence" value="ECO:0007669"/>
    <property type="project" value="UniProtKB-UniRule"/>
</dbReference>
<dbReference type="FunFam" id="3.30.200.20:FF:000315">
    <property type="entry name" value="Calcium-dependent protein kinase 3"/>
    <property type="match status" value="1"/>
</dbReference>
<dbReference type="InterPro" id="IPR011009">
    <property type="entry name" value="Kinase-like_dom_sf"/>
</dbReference>
<keyword evidence="4" id="KW-0418">Kinase</keyword>
<dbReference type="PANTHER" id="PTHR24342">
    <property type="entry name" value="SERINE/THREONINE-PROTEIN KINASE 17"/>
    <property type="match status" value="1"/>
</dbReference>
<dbReference type="PROSITE" id="PS50011">
    <property type="entry name" value="PROTEIN_KINASE_DOM"/>
    <property type="match status" value="1"/>
</dbReference>
<dbReference type="FunFam" id="1.10.510.10:FF:000571">
    <property type="entry name" value="Maternal embryonic leucine zipper kinase"/>
    <property type="match status" value="1"/>
</dbReference>
<evidence type="ECO:0000256" key="7">
    <source>
        <dbReference type="PROSITE-ProRule" id="PRU10141"/>
    </source>
</evidence>
<feature type="domain" description="Protein kinase" evidence="9">
    <location>
        <begin position="38"/>
        <end position="296"/>
    </location>
</feature>
<feature type="non-terminal residue" evidence="10">
    <location>
        <position position="380"/>
    </location>
</feature>
<evidence type="ECO:0000256" key="6">
    <source>
        <dbReference type="PROSITE-ProRule" id="PRU00023"/>
    </source>
</evidence>
<dbReference type="Pfam" id="PF00069">
    <property type="entry name" value="Pkinase"/>
    <property type="match status" value="1"/>
</dbReference>
<evidence type="ECO:0000256" key="8">
    <source>
        <dbReference type="RuleBase" id="RU000304"/>
    </source>
</evidence>
<keyword evidence="2" id="KW-0808">Transferase</keyword>
<protein>
    <recommendedName>
        <fullName evidence="9">Protein kinase domain-containing protein</fullName>
    </recommendedName>
</protein>
<proteinExistence type="inferred from homology"/>
<name>A0A1B6ETG1_9HEMI</name>
<dbReference type="PROSITE" id="PS00107">
    <property type="entry name" value="PROTEIN_KINASE_ATP"/>
    <property type="match status" value="1"/>
</dbReference>
<dbReference type="InterPro" id="IPR000719">
    <property type="entry name" value="Prot_kinase_dom"/>
</dbReference>
<evidence type="ECO:0000313" key="10">
    <source>
        <dbReference type="EMBL" id="JAS41246.1"/>
    </source>
</evidence>
<dbReference type="Gene3D" id="3.30.200.20">
    <property type="entry name" value="Phosphorylase Kinase, domain 1"/>
    <property type="match status" value="1"/>
</dbReference>
<dbReference type="GO" id="GO:0043065">
    <property type="term" value="P:positive regulation of apoptotic process"/>
    <property type="evidence" value="ECO:0007669"/>
    <property type="project" value="TreeGrafter"/>
</dbReference>
<dbReference type="Pfam" id="PF12796">
    <property type="entry name" value="Ank_2"/>
    <property type="match status" value="1"/>
</dbReference>
<dbReference type="Gene3D" id="1.25.40.20">
    <property type="entry name" value="Ankyrin repeat-containing domain"/>
    <property type="match status" value="1"/>
</dbReference>
<gene>
    <name evidence="10" type="ORF">g.13269</name>
</gene>
<dbReference type="SMART" id="SM00248">
    <property type="entry name" value="ANK"/>
    <property type="match status" value="1"/>
</dbReference>
<dbReference type="Gene3D" id="1.10.510.10">
    <property type="entry name" value="Transferase(Phosphotransferase) domain 1"/>
    <property type="match status" value="1"/>
</dbReference>
<organism evidence="10">
    <name type="scientific">Cuerna arida</name>
    <dbReference type="NCBI Taxonomy" id="1464854"/>
    <lineage>
        <taxon>Eukaryota</taxon>
        <taxon>Metazoa</taxon>
        <taxon>Ecdysozoa</taxon>
        <taxon>Arthropoda</taxon>
        <taxon>Hexapoda</taxon>
        <taxon>Insecta</taxon>
        <taxon>Pterygota</taxon>
        <taxon>Neoptera</taxon>
        <taxon>Paraneoptera</taxon>
        <taxon>Hemiptera</taxon>
        <taxon>Auchenorrhyncha</taxon>
        <taxon>Membracoidea</taxon>
        <taxon>Cicadellidae</taxon>
        <taxon>Cicadellinae</taxon>
        <taxon>Proconiini</taxon>
        <taxon>Cuerna</taxon>
    </lineage>
</organism>
<dbReference type="SMART" id="SM00220">
    <property type="entry name" value="S_TKc"/>
    <property type="match status" value="1"/>
</dbReference>
<dbReference type="PROSITE" id="PS00108">
    <property type="entry name" value="PROTEIN_KINASE_ST"/>
    <property type="match status" value="1"/>
</dbReference>
<dbReference type="PANTHER" id="PTHR24342:SF14">
    <property type="entry name" value="DEATH-ASSOCIATED PROTEIN KINASE DAPK-1"/>
    <property type="match status" value="1"/>
</dbReference>
<dbReference type="GO" id="GO:0005634">
    <property type="term" value="C:nucleus"/>
    <property type="evidence" value="ECO:0007669"/>
    <property type="project" value="TreeGrafter"/>
</dbReference>
<accession>A0A1B6ETG1</accession>
<dbReference type="InterPro" id="IPR002110">
    <property type="entry name" value="Ankyrin_rpt"/>
</dbReference>
<sequence length="380" mass="42285">DFCLQLYLSTQSSIKIIINVKYLFVIMSTKYGSFEDEYDVFEELGKGHFAVVKRCVNKTTSSQFAGKLIRKKRVCRGVPMEDIEREINTLKKLDHPNIIRLHEVFDTGQTVILLLELVCGGELFDFVVEHKQLSESQTVHIVRQILEAVQHMHSQHIAHLDLKPENILLVEKTPLPTIKVIDFGLSQELDAVSEIKTVFGTPEFVAPEVVNFETLSLATDMWAIGVITYILLSGSSPFLGEDKQQTYTNVSTGSYSFDHSSFADISSLAKDFISKLLKKLPRERNTVAQCLKHQWIQPQVPDVIACPLSLFDAVQSGDLAAVEQVLHQDLSQTDKNGESVLHIAARGDNPEVTRLLLASGASLAVADGAGETPVFHAARR</sequence>
<reference evidence="10" key="1">
    <citation type="submission" date="2015-11" db="EMBL/GenBank/DDBJ databases">
        <title>De novo transcriptome assembly of four potential Pierce s Disease insect vectors from Arizona vineyards.</title>
        <authorList>
            <person name="Tassone E.E."/>
        </authorList>
    </citation>
    <scope>NUCLEOTIDE SEQUENCE</scope>
</reference>
<dbReference type="InterPro" id="IPR008271">
    <property type="entry name" value="Ser/Thr_kinase_AS"/>
</dbReference>
<comment type="similarity">
    <text evidence="8">Belongs to the protein kinase superfamily.</text>
</comment>
<dbReference type="GO" id="GO:0035556">
    <property type="term" value="P:intracellular signal transduction"/>
    <property type="evidence" value="ECO:0007669"/>
    <property type="project" value="TreeGrafter"/>
</dbReference>
<dbReference type="SUPFAM" id="SSF48403">
    <property type="entry name" value="Ankyrin repeat"/>
    <property type="match status" value="1"/>
</dbReference>
<feature type="non-terminal residue" evidence="10">
    <location>
        <position position="1"/>
    </location>
</feature>
<evidence type="ECO:0000256" key="1">
    <source>
        <dbReference type="ARBA" id="ARBA00022527"/>
    </source>
</evidence>
<dbReference type="AlphaFoldDB" id="A0A1B6ETG1"/>
<dbReference type="PROSITE" id="PS50297">
    <property type="entry name" value="ANK_REP_REGION"/>
    <property type="match status" value="1"/>
</dbReference>
<feature type="binding site" evidence="7">
    <location>
        <position position="71"/>
    </location>
    <ligand>
        <name>ATP</name>
        <dbReference type="ChEBI" id="CHEBI:30616"/>
    </ligand>
</feature>
<dbReference type="PROSITE" id="PS50088">
    <property type="entry name" value="ANK_REPEAT"/>
    <property type="match status" value="1"/>
</dbReference>
<keyword evidence="3 7" id="KW-0547">Nucleotide-binding</keyword>
<dbReference type="InterPro" id="IPR017441">
    <property type="entry name" value="Protein_kinase_ATP_BS"/>
</dbReference>
<keyword evidence="6" id="KW-0040">ANK repeat</keyword>
<evidence type="ECO:0000256" key="3">
    <source>
        <dbReference type="ARBA" id="ARBA00022741"/>
    </source>
</evidence>
<feature type="repeat" description="ANK" evidence="6">
    <location>
        <begin position="336"/>
        <end position="368"/>
    </location>
</feature>
<evidence type="ECO:0000256" key="2">
    <source>
        <dbReference type="ARBA" id="ARBA00022679"/>
    </source>
</evidence>
<dbReference type="EMBL" id="GECZ01028523">
    <property type="protein sequence ID" value="JAS41246.1"/>
    <property type="molecule type" value="Transcribed_RNA"/>
</dbReference>
<keyword evidence="5 7" id="KW-0067">ATP-binding</keyword>
<keyword evidence="1 8" id="KW-0723">Serine/threonine-protein kinase</keyword>
<evidence type="ECO:0000256" key="5">
    <source>
        <dbReference type="ARBA" id="ARBA00022840"/>
    </source>
</evidence>
<evidence type="ECO:0000259" key="9">
    <source>
        <dbReference type="PROSITE" id="PS50011"/>
    </source>
</evidence>